<keyword evidence="2" id="KW-1185">Reference proteome</keyword>
<proteinExistence type="predicted"/>
<gene>
    <name evidence="1" type="ORF">EV182_008245</name>
</gene>
<dbReference type="EMBL" id="JAMZIH010004151">
    <property type="protein sequence ID" value="KAJ1676410.1"/>
    <property type="molecule type" value="Genomic_DNA"/>
</dbReference>
<sequence length="196" mass="21662">MDIIALKTMKMRGQAFIVFWDIVSATNALRHLDGFVFYDKPIQAEYALSKSVAVIRLENGGILPKKPEQMSAERRKRLLGISEDKAGPKVSTGIKRSQEDDGHQQGGSDEEGSDGREAKRQALDTGENMDELNANPRLFVEGLPNDATESLLSGLFGRHSGYKETRMVPGKPGIAFVEYESTTQAMEAKRILDGFK</sequence>
<reference evidence="1" key="1">
    <citation type="submission" date="2022-06" db="EMBL/GenBank/DDBJ databases">
        <title>Phylogenomic reconstructions and comparative analyses of Kickxellomycotina fungi.</title>
        <authorList>
            <person name="Reynolds N.K."/>
            <person name="Stajich J.E."/>
            <person name="Barry K."/>
            <person name="Grigoriev I.V."/>
            <person name="Crous P."/>
            <person name="Smith M.E."/>
        </authorList>
    </citation>
    <scope>NUCLEOTIDE SEQUENCE</scope>
    <source>
        <strain evidence="1">RSA 2271</strain>
    </source>
</reference>
<dbReference type="Proteomes" id="UP001145114">
    <property type="component" value="Unassembled WGS sequence"/>
</dbReference>
<feature type="non-terminal residue" evidence="1">
    <location>
        <position position="196"/>
    </location>
</feature>
<comment type="caution">
    <text evidence="1">The sequence shown here is derived from an EMBL/GenBank/DDBJ whole genome shotgun (WGS) entry which is preliminary data.</text>
</comment>
<name>A0ACC1HK52_9FUNG</name>
<protein>
    <submittedName>
        <fullName evidence="1">Uncharacterized protein</fullName>
    </submittedName>
</protein>
<accession>A0ACC1HK52</accession>
<evidence type="ECO:0000313" key="2">
    <source>
        <dbReference type="Proteomes" id="UP001145114"/>
    </source>
</evidence>
<organism evidence="1 2">
    <name type="scientific">Spiromyces aspiralis</name>
    <dbReference type="NCBI Taxonomy" id="68401"/>
    <lineage>
        <taxon>Eukaryota</taxon>
        <taxon>Fungi</taxon>
        <taxon>Fungi incertae sedis</taxon>
        <taxon>Zoopagomycota</taxon>
        <taxon>Kickxellomycotina</taxon>
        <taxon>Kickxellomycetes</taxon>
        <taxon>Kickxellales</taxon>
        <taxon>Kickxellaceae</taxon>
        <taxon>Spiromyces</taxon>
    </lineage>
</organism>
<evidence type="ECO:0000313" key="1">
    <source>
        <dbReference type="EMBL" id="KAJ1676410.1"/>
    </source>
</evidence>